<reference evidence="1" key="1">
    <citation type="submission" date="2021-06" db="EMBL/GenBank/DDBJ databases">
        <authorList>
            <person name="Kallberg Y."/>
            <person name="Tangrot J."/>
            <person name="Rosling A."/>
        </authorList>
    </citation>
    <scope>NUCLEOTIDE SEQUENCE</scope>
    <source>
        <strain evidence="1">87-6 pot B 2015</strain>
    </source>
</reference>
<sequence length="167" mass="19278">MNTRRNRMNQSASARSTLCDFLNHVNYHNLNNLPYNSNENVLAAHARNGRTTHILTGKHIMKQNVKREAHRLRLRSNNRQYIIKLATEVIWNLRCTQTQRQIFINLANNANSINQSVTPVNNNDTLDRIARINTLQAAINPLGRDLFNGSIFHNNSSLDSLIFRPFF</sequence>
<comment type="caution">
    <text evidence="1">The sequence shown here is derived from an EMBL/GenBank/DDBJ whole genome shotgun (WGS) entry which is preliminary data.</text>
</comment>
<evidence type="ECO:0000313" key="2">
    <source>
        <dbReference type="Proteomes" id="UP000789375"/>
    </source>
</evidence>
<proteinExistence type="predicted"/>
<name>A0A9N8Z368_FUNMO</name>
<accession>A0A9N8Z368</accession>
<gene>
    <name evidence="1" type="ORF">FMOSSE_LOCUS2481</name>
</gene>
<dbReference type="AlphaFoldDB" id="A0A9N8Z368"/>
<protein>
    <submittedName>
        <fullName evidence="1">1098_t:CDS:1</fullName>
    </submittedName>
</protein>
<keyword evidence="2" id="KW-1185">Reference proteome</keyword>
<organism evidence="1 2">
    <name type="scientific">Funneliformis mosseae</name>
    <name type="common">Endomycorrhizal fungus</name>
    <name type="synonym">Glomus mosseae</name>
    <dbReference type="NCBI Taxonomy" id="27381"/>
    <lineage>
        <taxon>Eukaryota</taxon>
        <taxon>Fungi</taxon>
        <taxon>Fungi incertae sedis</taxon>
        <taxon>Mucoromycota</taxon>
        <taxon>Glomeromycotina</taxon>
        <taxon>Glomeromycetes</taxon>
        <taxon>Glomerales</taxon>
        <taxon>Glomeraceae</taxon>
        <taxon>Funneliformis</taxon>
    </lineage>
</organism>
<evidence type="ECO:0000313" key="1">
    <source>
        <dbReference type="EMBL" id="CAG8470257.1"/>
    </source>
</evidence>
<dbReference type="EMBL" id="CAJVPP010000328">
    <property type="protein sequence ID" value="CAG8470257.1"/>
    <property type="molecule type" value="Genomic_DNA"/>
</dbReference>
<dbReference type="Proteomes" id="UP000789375">
    <property type="component" value="Unassembled WGS sequence"/>
</dbReference>